<proteinExistence type="predicted"/>
<organism evidence="1">
    <name type="scientific">Lepeophtheirus salmonis</name>
    <name type="common">Salmon louse</name>
    <name type="synonym">Caligus salmonis</name>
    <dbReference type="NCBI Taxonomy" id="72036"/>
    <lineage>
        <taxon>Eukaryota</taxon>
        <taxon>Metazoa</taxon>
        <taxon>Ecdysozoa</taxon>
        <taxon>Arthropoda</taxon>
        <taxon>Crustacea</taxon>
        <taxon>Multicrustacea</taxon>
        <taxon>Hexanauplia</taxon>
        <taxon>Copepoda</taxon>
        <taxon>Siphonostomatoida</taxon>
        <taxon>Caligidae</taxon>
        <taxon>Lepeophtheirus</taxon>
    </lineage>
</organism>
<feature type="non-terminal residue" evidence="1">
    <location>
        <position position="1"/>
    </location>
</feature>
<dbReference type="AlphaFoldDB" id="A0A0K2V9V4"/>
<protein>
    <submittedName>
        <fullName evidence="1">Uncharacterized protein</fullName>
    </submittedName>
</protein>
<dbReference type="EMBL" id="HACA01029903">
    <property type="protein sequence ID" value="CDW47264.1"/>
    <property type="molecule type" value="Transcribed_RNA"/>
</dbReference>
<evidence type="ECO:0000313" key="1">
    <source>
        <dbReference type="EMBL" id="CDW47264.1"/>
    </source>
</evidence>
<reference evidence="1" key="1">
    <citation type="submission" date="2014-05" db="EMBL/GenBank/DDBJ databases">
        <authorList>
            <person name="Chronopoulou M."/>
        </authorList>
    </citation>
    <scope>NUCLEOTIDE SEQUENCE</scope>
    <source>
        <tissue evidence="1">Whole organism</tissue>
    </source>
</reference>
<sequence length="63" mass="7255">LILLFDVSSVNVDKLLLSPNSSVHTRSEVHFLLRVCDFTSTTVPNDLLARIFFGLKEHEEVRW</sequence>
<accession>A0A0K2V9V4</accession>
<name>A0A0K2V9V4_LEPSM</name>